<sequence length="66" mass="7795">KTLEFSIYDCLYQPDMVNSAIIKTKWPRLSVLPSTPDLAGAEIELVEKENREEKLYVRQQLLWKKK</sequence>
<dbReference type="Gene3D" id="3.40.50.300">
    <property type="entry name" value="P-loop containing nucleotide triphosphate hydrolases"/>
    <property type="match status" value="1"/>
</dbReference>
<dbReference type="InterPro" id="IPR025669">
    <property type="entry name" value="AAA_dom"/>
</dbReference>
<accession>X1BU39</accession>
<dbReference type="AlphaFoldDB" id="X1BU39"/>
<name>X1BU39_9ZZZZ</name>
<protein>
    <recommendedName>
        <fullName evidence="1">AAA domain-containing protein</fullName>
    </recommendedName>
</protein>
<reference evidence="2" key="1">
    <citation type="journal article" date="2014" name="Front. Microbiol.">
        <title>High frequency of phylogenetically diverse reductive dehalogenase-homologous genes in deep subseafloor sedimentary metagenomes.</title>
        <authorList>
            <person name="Kawai M."/>
            <person name="Futagami T."/>
            <person name="Toyoda A."/>
            <person name="Takaki Y."/>
            <person name="Nishi S."/>
            <person name="Hori S."/>
            <person name="Arai W."/>
            <person name="Tsubouchi T."/>
            <person name="Morono Y."/>
            <person name="Uchiyama I."/>
            <person name="Ito T."/>
            <person name="Fujiyama A."/>
            <person name="Inagaki F."/>
            <person name="Takami H."/>
        </authorList>
    </citation>
    <scope>NUCLEOTIDE SEQUENCE</scope>
    <source>
        <strain evidence="2">Expedition CK06-06</strain>
    </source>
</reference>
<dbReference type="InterPro" id="IPR027417">
    <property type="entry name" value="P-loop_NTPase"/>
</dbReference>
<evidence type="ECO:0000313" key="2">
    <source>
        <dbReference type="EMBL" id="GAG98550.1"/>
    </source>
</evidence>
<dbReference type="EMBL" id="BART01021297">
    <property type="protein sequence ID" value="GAG98550.1"/>
    <property type="molecule type" value="Genomic_DNA"/>
</dbReference>
<gene>
    <name evidence="2" type="ORF">S01H4_39335</name>
</gene>
<evidence type="ECO:0000259" key="1">
    <source>
        <dbReference type="Pfam" id="PF13614"/>
    </source>
</evidence>
<organism evidence="2">
    <name type="scientific">marine sediment metagenome</name>
    <dbReference type="NCBI Taxonomy" id="412755"/>
    <lineage>
        <taxon>unclassified sequences</taxon>
        <taxon>metagenomes</taxon>
        <taxon>ecological metagenomes</taxon>
    </lineage>
</organism>
<feature type="domain" description="AAA" evidence="1">
    <location>
        <begin position="3"/>
        <end position="55"/>
    </location>
</feature>
<comment type="caution">
    <text evidence="2">The sequence shown here is derived from an EMBL/GenBank/DDBJ whole genome shotgun (WGS) entry which is preliminary data.</text>
</comment>
<dbReference type="Pfam" id="PF13614">
    <property type="entry name" value="AAA_31"/>
    <property type="match status" value="1"/>
</dbReference>
<proteinExistence type="predicted"/>
<feature type="non-terminal residue" evidence="2">
    <location>
        <position position="1"/>
    </location>
</feature>